<geneLocation type="plasmid" evidence="9 10">
    <name>2</name>
</geneLocation>
<feature type="transmembrane region" description="Helical" evidence="7">
    <location>
        <begin position="439"/>
        <end position="460"/>
    </location>
</feature>
<keyword evidence="3" id="KW-1003">Cell membrane</keyword>
<feature type="transmembrane region" description="Helical" evidence="7">
    <location>
        <begin position="249"/>
        <end position="269"/>
    </location>
</feature>
<dbReference type="InterPro" id="IPR044049">
    <property type="entry name" value="EccD_transm"/>
</dbReference>
<proteinExistence type="inferred from homology"/>
<dbReference type="EMBL" id="CP004376">
    <property type="protein sequence ID" value="AGM31769.1"/>
    <property type="molecule type" value="Genomic_DNA"/>
</dbReference>
<comment type="similarity">
    <text evidence="2">Belongs to the EccD/Snm4 family.</text>
</comment>
<dbReference type="Pfam" id="PF19053">
    <property type="entry name" value="EccD"/>
    <property type="match status" value="1"/>
</dbReference>
<dbReference type="KEGG" id="mabb:MASS_2p0058"/>
<keyword evidence="9" id="KW-0614">Plasmid</keyword>
<dbReference type="AlphaFoldDB" id="A0AB33AIV0"/>
<feature type="transmembrane region" description="Helical" evidence="7">
    <location>
        <begin position="481"/>
        <end position="501"/>
    </location>
</feature>
<evidence type="ECO:0000313" key="9">
    <source>
        <dbReference type="EMBL" id="AGM31769.1"/>
    </source>
</evidence>
<evidence type="ECO:0000256" key="6">
    <source>
        <dbReference type="ARBA" id="ARBA00023136"/>
    </source>
</evidence>
<name>A0AB33AIV0_9MYCO</name>
<evidence type="ECO:0000256" key="7">
    <source>
        <dbReference type="SAM" id="Phobius"/>
    </source>
</evidence>
<dbReference type="Gene3D" id="3.10.20.90">
    <property type="entry name" value="Phosphatidylinositol 3-kinase Catalytic Subunit, Chain A, domain 1"/>
    <property type="match status" value="1"/>
</dbReference>
<dbReference type="Pfam" id="PF08817">
    <property type="entry name" value="YukD"/>
    <property type="match status" value="1"/>
</dbReference>
<reference evidence="9 10" key="1">
    <citation type="journal article" date="2013" name="Genome Announc.">
        <title>Complete Genome Sequence of Mycobacterium massiliense Clinical Strain Asan 50594, Belonging to the Type II Genotype.</title>
        <authorList>
            <person name="Kim B.J."/>
            <person name="Kim B.R."/>
            <person name="Hong S.H."/>
            <person name="Seok S.H."/>
            <person name="Kook Y.H."/>
            <person name="Kim B.J."/>
        </authorList>
    </citation>
    <scope>NUCLEOTIDE SEQUENCE [LARGE SCALE GENOMIC DNA]</scope>
    <source>
        <strain evidence="9 10">50594</strain>
    </source>
</reference>
<feature type="transmembrane region" description="Helical" evidence="7">
    <location>
        <begin position="357"/>
        <end position="378"/>
    </location>
</feature>
<dbReference type="NCBIfam" id="TIGR03920">
    <property type="entry name" value="T7SS_EccD"/>
    <property type="match status" value="1"/>
</dbReference>
<comment type="subcellular location">
    <subcellularLocation>
        <location evidence="1">Cell membrane</location>
        <topology evidence="1">Multi-pass membrane protein</topology>
    </subcellularLocation>
</comment>
<dbReference type="InterPro" id="IPR024962">
    <property type="entry name" value="YukD-like"/>
</dbReference>
<keyword evidence="6 7" id="KW-0472">Membrane</keyword>
<protein>
    <recommendedName>
        <fullName evidence="8">EccD-like transmembrane domain-containing protein</fullName>
    </recommendedName>
</protein>
<feature type="transmembrane region" description="Helical" evidence="7">
    <location>
        <begin position="275"/>
        <end position="294"/>
    </location>
</feature>
<accession>A0AB33AIV0</accession>
<dbReference type="Proteomes" id="UP000013961">
    <property type="component" value="Plasmid 2"/>
</dbReference>
<feature type="domain" description="EccD-like transmembrane" evidence="8">
    <location>
        <begin position="143"/>
        <end position="503"/>
    </location>
</feature>
<evidence type="ECO:0000256" key="2">
    <source>
        <dbReference type="ARBA" id="ARBA00006162"/>
    </source>
</evidence>
<keyword evidence="4 7" id="KW-0812">Transmembrane</keyword>
<feature type="transmembrane region" description="Helical" evidence="7">
    <location>
        <begin position="143"/>
        <end position="160"/>
    </location>
</feature>
<evidence type="ECO:0000256" key="1">
    <source>
        <dbReference type="ARBA" id="ARBA00004651"/>
    </source>
</evidence>
<evidence type="ECO:0000259" key="8">
    <source>
        <dbReference type="Pfam" id="PF19053"/>
    </source>
</evidence>
<feature type="transmembrane region" description="Helical" evidence="7">
    <location>
        <begin position="204"/>
        <end position="237"/>
    </location>
</feature>
<evidence type="ECO:0000313" key="10">
    <source>
        <dbReference type="Proteomes" id="UP000013961"/>
    </source>
</evidence>
<dbReference type="GO" id="GO:0005886">
    <property type="term" value="C:plasma membrane"/>
    <property type="evidence" value="ECO:0007669"/>
    <property type="project" value="UniProtKB-SubCell"/>
</dbReference>
<evidence type="ECO:0000256" key="5">
    <source>
        <dbReference type="ARBA" id="ARBA00022989"/>
    </source>
</evidence>
<keyword evidence="5 7" id="KW-1133">Transmembrane helix</keyword>
<sequence length="510" mass="54307">MPPDSAEPTPETEVLALPHPPSVRVTVLAGRDWVPLVIPSEEPLSKLIDPVVKAVNRRLVRQGSPKLPGRTKYEFAWPDRTQLSSKDGATLSSSGVKDGELLQLVKHGSALRYVPRNENMGSALSNYLRDLVTQVTAGTAQTVGVSTLIAAIAGVGALIWRHRLAVQTGWGAMAALGVLALLCWAASAAIGVRWASHVRMRDAFTVTSIVLTAGVVAALPAGMGVANAFGALLTLTVGAGVMTQMTGRYIAAGTAIICVGALASVATFVSMFSPLSAFQVGVSGITLLLPLISWGPKLTLMLARIPRQPYRSVRNRDMYARAEGQPYDTVSPVEDEKPDPTVLSTEQIAALGNRSRLVLVGICLTVAIVQTICGWWAIVPHQNRPGWSAALVVMVALVVIIRARKFNDRVQAVLLVASSALALMGIGFKYAWATPAADLVQILIYGGASVAVGLALCLIGTAGWQHLASPSTRMWIQRMSYVMGAAVVPLAAYVLNIFTYFRTQGIGWWF</sequence>
<feature type="transmembrane region" description="Helical" evidence="7">
    <location>
        <begin position="172"/>
        <end position="192"/>
    </location>
</feature>
<evidence type="ECO:0000256" key="4">
    <source>
        <dbReference type="ARBA" id="ARBA00022692"/>
    </source>
</evidence>
<feature type="transmembrane region" description="Helical" evidence="7">
    <location>
        <begin position="413"/>
        <end position="433"/>
    </location>
</feature>
<gene>
    <name evidence="9" type="ORF">MASS_2p0058</name>
</gene>
<feature type="transmembrane region" description="Helical" evidence="7">
    <location>
        <begin position="384"/>
        <end position="401"/>
    </location>
</feature>
<dbReference type="InterPro" id="IPR006707">
    <property type="entry name" value="T7SS_EccD"/>
</dbReference>
<organism evidence="9 10">
    <name type="scientific">Mycobacteroides abscessus subsp. bolletii 50594</name>
    <dbReference type="NCBI Taxonomy" id="1303024"/>
    <lineage>
        <taxon>Bacteria</taxon>
        <taxon>Bacillati</taxon>
        <taxon>Actinomycetota</taxon>
        <taxon>Actinomycetes</taxon>
        <taxon>Mycobacteriales</taxon>
        <taxon>Mycobacteriaceae</taxon>
        <taxon>Mycobacteroides</taxon>
        <taxon>Mycobacteroides abscessus</taxon>
    </lineage>
</organism>
<evidence type="ECO:0000256" key="3">
    <source>
        <dbReference type="ARBA" id="ARBA00022475"/>
    </source>
</evidence>